<dbReference type="EMBL" id="JBHLWV010000005">
    <property type="protein sequence ID" value="MFC0313475.1"/>
    <property type="molecule type" value="Genomic_DNA"/>
</dbReference>
<feature type="binding site" evidence="5">
    <location>
        <position position="151"/>
    </location>
    <ligand>
        <name>S-adenosyl-L-methionine</name>
        <dbReference type="ChEBI" id="CHEBI:59789"/>
    </ligand>
</feature>
<evidence type="ECO:0000256" key="3">
    <source>
        <dbReference type="ARBA" id="ARBA00022691"/>
    </source>
</evidence>
<comment type="catalytic activity">
    <reaction evidence="4 5">
        <text>L-glutaminyl-[peptide chain release factor] + S-adenosyl-L-methionine = N(5)-methyl-L-glutaminyl-[peptide chain release factor] + S-adenosyl-L-homocysteine + H(+)</text>
        <dbReference type="Rhea" id="RHEA:42896"/>
        <dbReference type="Rhea" id="RHEA-COMP:10271"/>
        <dbReference type="Rhea" id="RHEA-COMP:10272"/>
        <dbReference type="ChEBI" id="CHEBI:15378"/>
        <dbReference type="ChEBI" id="CHEBI:30011"/>
        <dbReference type="ChEBI" id="CHEBI:57856"/>
        <dbReference type="ChEBI" id="CHEBI:59789"/>
        <dbReference type="ChEBI" id="CHEBI:61891"/>
        <dbReference type="EC" id="2.1.1.297"/>
    </reaction>
</comment>
<keyword evidence="2 5" id="KW-0808">Transferase</keyword>
<keyword evidence="9" id="KW-1185">Reference proteome</keyword>
<comment type="caution">
    <text evidence="8">The sequence shown here is derived from an EMBL/GenBank/DDBJ whole genome shotgun (WGS) entry which is preliminary data.</text>
</comment>
<keyword evidence="1 5" id="KW-0489">Methyltransferase</keyword>
<evidence type="ECO:0000313" key="8">
    <source>
        <dbReference type="EMBL" id="MFC0313475.1"/>
    </source>
</evidence>
<dbReference type="CDD" id="cd02440">
    <property type="entry name" value="AdoMet_MTases"/>
    <property type="match status" value="1"/>
</dbReference>
<gene>
    <name evidence="5 8" type="primary">prmC</name>
    <name evidence="8" type="ORF">ACFFJD_01230</name>
</gene>
<dbReference type="InterPro" id="IPR004556">
    <property type="entry name" value="HemK-like"/>
</dbReference>
<dbReference type="SUPFAM" id="SSF53335">
    <property type="entry name" value="S-adenosyl-L-methionine-dependent methyltransferases"/>
    <property type="match status" value="1"/>
</dbReference>
<evidence type="ECO:0000259" key="7">
    <source>
        <dbReference type="Pfam" id="PF17827"/>
    </source>
</evidence>
<dbReference type="InterPro" id="IPR040758">
    <property type="entry name" value="PrmC_N"/>
</dbReference>
<feature type="domain" description="Release factor glutamine methyltransferase N-terminal" evidence="7">
    <location>
        <begin position="13"/>
        <end position="78"/>
    </location>
</feature>
<dbReference type="NCBIfam" id="TIGR03534">
    <property type="entry name" value="RF_mod_PrmC"/>
    <property type="match status" value="1"/>
</dbReference>
<reference evidence="8 9" key="1">
    <citation type="submission" date="2024-09" db="EMBL/GenBank/DDBJ databases">
        <authorList>
            <person name="Sun Q."/>
            <person name="Mori K."/>
        </authorList>
    </citation>
    <scope>NUCLEOTIDE SEQUENCE [LARGE SCALE GENOMIC DNA]</scope>
    <source>
        <strain evidence="8 9">CCM 7957</strain>
    </source>
</reference>
<accession>A0ABV6H3M6</accession>
<evidence type="ECO:0000313" key="9">
    <source>
        <dbReference type="Proteomes" id="UP001589783"/>
    </source>
</evidence>
<name>A0ABV6H3M6_9ACTN</name>
<comment type="function">
    <text evidence="5">Methylates the class 1 translation termination release factors RF1/PrfA and RF2/PrfB on the glutamine residue of the universally conserved GGQ motif.</text>
</comment>
<dbReference type="PROSITE" id="PS00092">
    <property type="entry name" value="N6_MTASE"/>
    <property type="match status" value="1"/>
</dbReference>
<dbReference type="EC" id="2.1.1.297" evidence="5"/>
<protein>
    <recommendedName>
        <fullName evidence="5">Release factor glutamine methyltransferase</fullName>
        <shortName evidence="5">RF MTase</shortName>
        <ecNumber evidence="5">2.1.1.297</ecNumber>
    </recommendedName>
    <alternativeName>
        <fullName evidence="5">N5-glutamine methyltransferase PrmC</fullName>
    </alternativeName>
    <alternativeName>
        <fullName evidence="5">Protein-(glutamine-N5) MTase PrmC</fullName>
    </alternativeName>
    <alternativeName>
        <fullName evidence="5">Protein-glutamine N-methyltransferase PrmC</fullName>
    </alternativeName>
</protein>
<dbReference type="Gene3D" id="3.40.50.150">
    <property type="entry name" value="Vaccinia Virus protein VP39"/>
    <property type="match status" value="1"/>
</dbReference>
<dbReference type="GO" id="GO:0032259">
    <property type="term" value="P:methylation"/>
    <property type="evidence" value="ECO:0007669"/>
    <property type="project" value="UniProtKB-KW"/>
</dbReference>
<dbReference type="RefSeq" id="WP_382359704.1">
    <property type="nucleotide sequence ID" value="NZ_JBHLWV010000005.1"/>
</dbReference>
<proteinExistence type="inferred from homology"/>
<feature type="domain" description="Methyltransferase small" evidence="6">
    <location>
        <begin position="121"/>
        <end position="204"/>
    </location>
</feature>
<dbReference type="GO" id="GO:0102559">
    <property type="term" value="F:peptide chain release factor N(5)-glutamine methyltransferase activity"/>
    <property type="evidence" value="ECO:0007669"/>
    <property type="project" value="UniProtKB-EC"/>
</dbReference>
<evidence type="ECO:0000259" key="6">
    <source>
        <dbReference type="Pfam" id="PF05175"/>
    </source>
</evidence>
<evidence type="ECO:0000256" key="2">
    <source>
        <dbReference type="ARBA" id="ARBA00022679"/>
    </source>
</evidence>
<dbReference type="InterPro" id="IPR002052">
    <property type="entry name" value="DNA_methylase_N6_adenine_CS"/>
</dbReference>
<dbReference type="InterPro" id="IPR050320">
    <property type="entry name" value="N5-glutamine_MTase"/>
</dbReference>
<dbReference type="InterPro" id="IPR029063">
    <property type="entry name" value="SAM-dependent_MTases_sf"/>
</dbReference>
<feature type="binding site" evidence="5">
    <location>
        <position position="200"/>
    </location>
    <ligand>
        <name>S-adenosyl-L-methionine</name>
        <dbReference type="ChEBI" id="CHEBI:59789"/>
    </ligand>
</feature>
<comment type="similarity">
    <text evidence="5">Belongs to the protein N5-glutamine methyltransferase family. PrmC subfamily.</text>
</comment>
<dbReference type="InterPro" id="IPR007848">
    <property type="entry name" value="Small_mtfrase_dom"/>
</dbReference>
<dbReference type="Pfam" id="PF05175">
    <property type="entry name" value="MTS"/>
    <property type="match status" value="1"/>
</dbReference>
<organism evidence="8 9">
    <name type="scientific">Gordonia phosphorivorans</name>
    <dbReference type="NCBI Taxonomy" id="1056982"/>
    <lineage>
        <taxon>Bacteria</taxon>
        <taxon>Bacillati</taxon>
        <taxon>Actinomycetota</taxon>
        <taxon>Actinomycetes</taxon>
        <taxon>Mycobacteriales</taxon>
        <taxon>Gordoniaceae</taxon>
        <taxon>Gordonia</taxon>
    </lineage>
</organism>
<evidence type="ECO:0000256" key="4">
    <source>
        <dbReference type="ARBA" id="ARBA00048391"/>
    </source>
</evidence>
<feature type="binding site" evidence="5">
    <location>
        <begin position="200"/>
        <end position="203"/>
    </location>
    <ligand>
        <name>substrate</name>
    </ligand>
</feature>
<keyword evidence="3 5" id="KW-0949">S-adenosyl-L-methionine</keyword>
<dbReference type="PANTHER" id="PTHR18895">
    <property type="entry name" value="HEMK METHYLTRANSFERASE"/>
    <property type="match status" value="1"/>
</dbReference>
<dbReference type="PANTHER" id="PTHR18895:SF74">
    <property type="entry name" value="MTRF1L RELEASE FACTOR GLUTAMINE METHYLTRANSFERASE"/>
    <property type="match status" value="1"/>
</dbReference>
<dbReference type="Proteomes" id="UP001589783">
    <property type="component" value="Unassembled WGS sequence"/>
</dbReference>
<comment type="caution">
    <text evidence="5">Lacks conserved residue(s) required for the propagation of feature annotation.</text>
</comment>
<dbReference type="HAMAP" id="MF_02126">
    <property type="entry name" value="RF_methyltr_PrmC"/>
    <property type="match status" value="1"/>
</dbReference>
<sequence length="302" mass="30995">MTTPSGVSATALRAGGAARLAAAGIDSAAADASWLLAHVLQVEPGRLILADDPTAAQRAEYDALIARRAERIPLQHLTAQASFAGVELAVGPGVFVPRPETELLVEWAVRACADAAEGGRAVRVVDLCSGSGALALAIAVAVPAAQVVAVERSAAALEYLRGNVAAQPEAVAERVRVIAGDVTDPAVWAALPAADVIVCNPPYVPAAAPVSPEVEHDPAEAVFSGESGMDLIVELVPLLAQGLRPGGVVAVEHDDTTAAQTIDAFAAADRFTEIVGQRDLTGRPRYVTARRTHAAPVKGWTA</sequence>
<evidence type="ECO:0000256" key="5">
    <source>
        <dbReference type="HAMAP-Rule" id="MF_02126"/>
    </source>
</evidence>
<dbReference type="Pfam" id="PF17827">
    <property type="entry name" value="PrmC_N"/>
    <property type="match status" value="1"/>
</dbReference>
<evidence type="ECO:0000256" key="1">
    <source>
        <dbReference type="ARBA" id="ARBA00022603"/>
    </source>
</evidence>
<dbReference type="Gene3D" id="1.10.8.10">
    <property type="entry name" value="DNA helicase RuvA subunit, C-terminal domain"/>
    <property type="match status" value="1"/>
</dbReference>
<dbReference type="InterPro" id="IPR019874">
    <property type="entry name" value="RF_methyltr_PrmC"/>
</dbReference>
<dbReference type="NCBIfam" id="TIGR00536">
    <property type="entry name" value="hemK_fam"/>
    <property type="match status" value="1"/>
</dbReference>